<dbReference type="GO" id="GO:0016787">
    <property type="term" value="F:hydrolase activity"/>
    <property type="evidence" value="ECO:0007669"/>
    <property type="project" value="InterPro"/>
</dbReference>
<reference evidence="3 4" key="1">
    <citation type="submission" date="2018-06" db="EMBL/GenBank/DDBJ databases">
        <title>Draft Genome Sequence of a Novel Marine Bacterium Related to the Verrucomicrobia.</title>
        <authorList>
            <person name="Vosseberg J."/>
            <person name="Martijn J."/>
            <person name="Ettema T.J.G."/>
        </authorList>
    </citation>
    <scope>NUCLEOTIDE SEQUENCE [LARGE SCALE GENOMIC DNA]</scope>
    <source>
        <strain evidence="3">TARA_B100001123</strain>
    </source>
</reference>
<dbReference type="Gene3D" id="3.20.20.140">
    <property type="entry name" value="Metal-dependent hydrolases"/>
    <property type="match status" value="1"/>
</dbReference>
<keyword evidence="1" id="KW-0456">Lyase</keyword>
<dbReference type="Pfam" id="PF04909">
    <property type="entry name" value="Amidohydro_2"/>
    <property type="match status" value="1"/>
</dbReference>
<evidence type="ECO:0000256" key="1">
    <source>
        <dbReference type="ARBA" id="ARBA00023239"/>
    </source>
</evidence>
<dbReference type="PANTHER" id="PTHR21240">
    <property type="entry name" value="2-AMINO-3-CARBOXYLMUCONATE-6-SEMIALDEHYDE DECARBOXYLASE"/>
    <property type="match status" value="1"/>
</dbReference>
<evidence type="ECO:0000259" key="2">
    <source>
        <dbReference type="Pfam" id="PF04909"/>
    </source>
</evidence>
<evidence type="ECO:0000313" key="3">
    <source>
        <dbReference type="EMBL" id="AWT59065.1"/>
    </source>
</evidence>
<dbReference type="AlphaFoldDB" id="A0A2Z4ACR3"/>
<dbReference type="InterPro" id="IPR006680">
    <property type="entry name" value="Amidohydro-rel"/>
</dbReference>
<dbReference type="EMBL" id="CP029803">
    <property type="protein sequence ID" value="AWT59065.1"/>
    <property type="molecule type" value="Genomic_DNA"/>
</dbReference>
<dbReference type="InterPro" id="IPR032465">
    <property type="entry name" value="ACMSD"/>
</dbReference>
<dbReference type="Proteomes" id="UP000247465">
    <property type="component" value="Chromosome"/>
</dbReference>
<gene>
    <name evidence="3" type="ORF">DF168_00239</name>
</gene>
<dbReference type="CDD" id="cd01292">
    <property type="entry name" value="metallo-dependent_hydrolases"/>
    <property type="match status" value="1"/>
</dbReference>
<name>A0A2Z4ACR3_9BACT</name>
<dbReference type="SUPFAM" id="SSF51556">
    <property type="entry name" value="Metallo-dependent hydrolases"/>
    <property type="match status" value="1"/>
</dbReference>
<protein>
    <recommendedName>
        <fullName evidence="2">Amidohydrolase-related domain-containing protein</fullName>
    </recommendedName>
</protein>
<sequence>MIEGNEVIDFHGHVGRWDDLQVVDDPKKMLQAMDAIGIDRSCVFNIFHPDGRTGNNETAEFVARNPSRFIGFAYVSPLLPDLMVPELERAIDQLGFLAIKLYPPYTPYLLCESIWDPIYAFANERELAVILHTGSEKTAEPGHLLKVAPRFPNAKFVAGHAGNCEPYRSQAIKAAQEWDNVYLETCSTFRTPGVVEELVDGVGADRVLFGSDTPLMDPRPQIGKIITAPIDDEAKRLILGKNAKKLLKL</sequence>
<organism evidence="3 4">
    <name type="scientific">Candidatus Moanibacter tarae</name>
    <dbReference type="NCBI Taxonomy" id="2200854"/>
    <lineage>
        <taxon>Bacteria</taxon>
        <taxon>Pseudomonadati</taxon>
        <taxon>Verrucomicrobiota</taxon>
        <taxon>Opitutia</taxon>
        <taxon>Puniceicoccales</taxon>
        <taxon>Puniceicoccales incertae sedis</taxon>
        <taxon>Candidatus Moanibacter</taxon>
    </lineage>
</organism>
<proteinExistence type="predicted"/>
<dbReference type="KEGG" id="mtar:DF168_00239"/>
<feature type="domain" description="Amidohydrolase-related" evidence="2">
    <location>
        <begin position="9"/>
        <end position="249"/>
    </location>
</feature>
<evidence type="ECO:0000313" key="4">
    <source>
        <dbReference type="Proteomes" id="UP000247465"/>
    </source>
</evidence>
<accession>A0A2Z4ACR3</accession>
<dbReference type="InterPro" id="IPR032466">
    <property type="entry name" value="Metal_Hydrolase"/>
</dbReference>
<dbReference type="GO" id="GO:0016831">
    <property type="term" value="F:carboxy-lyase activity"/>
    <property type="evidence" value="ECO:0007669"/>
    <property type="project" value="InterPro"/>
</dbReference>